<dbReference type="InterPro" id="IPR007111">
    <property type="entry name" value="NACHT_NTPase"/>
</dbReference>
<dbReference type="Proteomes" id="UP000694569">
    <property type="component" value="Unplaced"/>
</dbReference>
<dbReference type="SUPFAM" id="SSF52540">
    <property type="entry name" value="P-loop containing nucleoside triphosphate hydrolases"/>
    <property type="match status" value="1"/>
</dbReference>
<evidence type="ECO:0000313" key="7">
    <source>
        <dbReference type="Ensembl" id="ENSLLEP00000045843.1"/>
    </source>
</evidence>
<evidence type="ECO:0000256" key="5">
    <source>
        <dbReference type="ARBA" id="ARBA00023198"/>
    </source>
</evidence>
<keyword evidence="3" id="KW-0677">Repeat</keyword>
<dbReference type="InterPro" id="IPR041267">
    <property type="entry name" value="NLRP_HD2"/>
</dbReference>
<evidence type="ECO:0000256" key="4">
    <source>
        <dbReference type="ARBA" id="ARBA00022843"/>
    </source>
</evidence>
<feature type="domain" description="NACHT" evidence="6">
    <location>
        <begin position="6"/>
        <end position="136"/>
    </location>
</feature>
<comment type="subcellular location">
    <subcellularLocation>
        <location evidence="1">Cytoplasm</location>
    </subcellularLocation>
</comment>
<sequence length="532" mass="61627">MVLSSKRMLLAGEAGIGKSCFSRGLQERWASKDNRVYYECIIYFTFTELKAIKSQVSVNELLANKCKNLEPILPELLESGRVLIILDGYDEFIINNEENTLSKTVYNDTPLPVETLILNILSKALLPNTDILVTSRLSSRNVENTNVYFERTFIMQEFTDDQIKQFYTKFCSDDISQTIYDFIEEHNLSSLVSIPLLSSALFELSKNDGLRNSNLQRLTTQSEMMSSLLKVCLKNILSCENDSNEQCCSVDMPSRNLPFNIKNMVEQLAEMSYINLLSEEEVIHVQDLGSCVHTQKLLDAFSEFFFKKTNESAVLKYRHTSIRDMFAALHCAWNICKSQGIYECLNAWTWGIMPEQSSKTHSLLQNKNFKSNIMFDKFLNFFMGFFMYPDIDSLYNSEKSQQRVQYLKIYFEMWIKNQPNCSKLLNLFHCIYELQENELTETLSREFTTVDLFNTPLNALNIRAVEYTLEKSNLNKLDLTLCDFRNEHLNQLQIIIRNSVEVNLSSNMLNNKSGPILRRILEHPNCAIKELL</sequence>
<evidence type="ECO:0000256" key="2">
    <source>
        <dbReference type="ARBA" id="ARBA00022490"/>
    </source>
</evidence>
<evidence type="ECO:0000313" key="8">
    <source>
        <dbReference type="Proteomes" id="UP000694569"/>
    </source>
</evidence>
<dbReference type="PANTHER" id="PTHR45690">
    <property type="entry name" value="NACHT, LRR AND PYD DOMAINS-CONTAINING PROTEIN 12"/>
    <property type="match status" value="1"/>
</dbReference>
<keyword evidence="5" id="KW-0395">Inflammatory response</keyword>
<dbReference type="Pfam" id="PF05729">
    <property type="entry name" value="NACHT"/>
    <property type="match status" value="1"/>
</dbReference>
<name>A0A8C5R0S9_9ANUR</name>
<evidence type="ECO:0000256" key="3">
    <source>
        <dbReference type="ARBA" id="ARBA00022737"/>
    </source>
</evidence>
<organism evidence="7 8">
    <name type="scientific">Leptobrachium leishanense</name>
    <name type="common">Leishan spiny toad</name>
    <dbReference type="NCBI Taxonomy" id="445787"/>
    <lineage>
        <taxon>Eukaryota</taxon>
        <taxon>Metazoa</taxon>
        <taxon>Chordata</taxon>
        <taxon>Craniata</taxon>
        <taxon>Vertebrata</taxon>
        <taxon>Euteleostomi</taxon>
        <taxon>Amphibia</taxon>
        <taxon>Batrachia</taxon>
        <taxon>Anura</taxon>
        <taxon>Pelobatoidea</taxon>
        <taxon>Megophryidae</taxon>
        <taxon>Leptobrachium</taxon>
    </lineage>
</organism>
<evidence type="ECO:0000256" key="1">
    <source>
        <dbReference type="ARBA" id="ARBA00004496"/>
    </source>
</evidence>
<dbReference type="PROSITE" id="PS50837">
    <property type="entry name" value="NACHT"/>
    <property type="match status" value="1"/>
</dbReference>
<evidence type="ECO:0000259" key="6">
    <source>
        <dbReference type="PROSITE" id="PS50837"/>
    </source>
</evidence>
<protein>
    <recommendedName>
        <fullName evidence="6">NACHT domain-containing protein</fullName>
    </recommendedName>
</protein>
<keyword evidence="4" id="KW-0832">Ubl conjugation</keyword>
<accession>A0A8C5R0S9</accession>
<dbReference type="Pfam" id="PF17776">
    <property type="entry name" value="NLRC4_HD2"/>
    <property type="match status" value="1"/>
</dbReference>
<dbReference type="AlphaFoldDB" id="A0A8C5R0S9"/>
<proteinExistence type="predicted"/>
<dbReference type="GO" id="GO:0005737">
    <property type="term" value="C:cytoplasm"/>
    <property type="evidence" value="ECO:0007669"/>
    <property type="project" value="UniProtKB-SubCell"/>
</dbReference>
<dbReference type="OrthoDB" id="120976at2759"/>
<dbReference type="InterPro" id="IPR050637">
    <property type="entry name" value="NLRP_innate_immun_reg"/>
</dbReference>
<dbReference type="Gene3D" id="3.40.50.300">
    <property type="entry name" value="P-loop containing nucleotide triphosphate hydrolases"/>
    <property type="match status" value="1"/>
</dbReference>
<dbReference type="Ensembl" id="ENSLLET00000047673.1">
    <property type="protein sequence ID" value="ENSLLEP00000045843.1"/>
    <property type="gene ID" value="ENSLLEG00000029092.1"/>
</dbReference>
<reference evidence="7" key="1">
    <citation type="submission" date="2025-08" db="UniProtKB">
        <authorList>
            <consortium name="Ensembl"/>
        </authorList>
    </citation>
    <scope>IDENTIFICATION</scope>
</reference>
<keyword evidence="8" id="KW-1185">Reference proteome</keyword>
<dbReference type="PANTHER" id="PTHR45690:SF19">
    <property type="entry name" value="NACHT, LRR AND PYD DOMAINS-CONTAINING PROTEIN 3"/>
    <property type="match status" value="1"/>
</dbReference>
<keyword evidence="2" id="KW-0963">Cytoplasm</keyword>
<reference evidence="7" key="2">
    <citation type="submission" date="2025-09" db="UniProtKB">
        <authorList>
            <consortium name="Ensembl"/>
        </authorList>
    </citation>
    <scope>IDENTIFICATION</scope>
</reference>
<dbReference type="InterPro" id="IPR027417">
    <property type="entry name" value="P-loop_NTPase"/>
</dbReference>